<name>A0A2M7BCZ1_9BACT</name>
<evidence type="ECO:0000256" key="4">
    <source>
        <dbReference type="ARBA" id="ARBA00022984"/>
    </source>
</evidence>
<dbReference type="InterPro" id="IPR003447">
    <property type="entry name" value="FEMABX"/>
</dbReference>
<dbReference type="GO" id="GO:0016747">
    <property type="term" value="F:acyltransferase activity, transferring groups other than amino-acyl groups"/>
    <property type="evidence" value="ECO:0007669"/>
    <property type="project" value="InterPro"/>
</dbReference>
<dbReference type="Gene3D" id="3.40.630.30">
    <property type="match status" value="1"/>
</dbReference>
<evidence type="ECO:0000256" key="6">
    <source>
        <dbReference type="ARBA" id="ARBA00023316"/>
    </source>
</evidence>
<dbReference type="EMBL" id="PEVC01000036">
    <property type="protein sequence ID" value="PIV00985.1"/>
    <property type="molecule type" value="Genomic_DNA"/>
</dbReference>
<keyword evidence="5" id="KW-0012">Acyltransferase</keyword>
<protein>
    <recommendedName>
        <fullName evidence="7">N-acetyltransferase domain-containing protein</fullName>
    </recommendedName>
</protein>
<keyword evidence="3" id="KW-0133">Cell shape</keyword>
<dbReference type="GO" id="GO:0008360">
    <property type="term" value="P:regulation of cell shape"/>
    <property type="evidence" value="ECO:0007669"/>
    <property type="project" value="UniProtKB-KW"/>
</dbReference>
<keyword evidence="4" id="KW-0573">Peptidoglycan synthesis</keyword>
<evidence type="ECO:0000256" key="3">
    <source>
        <dbReference type="ARBA" id="ARBA00022960"/>
    </source>
</evidence>
<keyword evidence="2" id="KW-0808">Transferase</keyword>
<accession>A0A2M7BCZ1</accession>
<dbReference type="InterPro" id="IPR000182">
    <property type="entry name" value="GNAT_dom"/>
</dbReference>
<evidence type="ECO:0000313" key="8">
    <source>
        <dbReference type="EMBL" id="PIV00985.1"/>
    </source>
</evidence>
<keyword evidence="6" id="KW-0961">Cell wall biogenesis/degradation</keyword>
<evidence type="ECO:0000313" key="9">
    <source>
        <dbReference type="Proteomes" id="UP000229631"/>
    </source>
</evidence>
<feature type="domain" description="N-acetyltransferase" evidence="7">
    <location>
        <begin position="119"/>
        <end position="270"/>
    </location>
</feature>
<dbReference type="Pfam" id="PF02388">
    <property type="entry name" value="FemAB"/>
    <property type="match status" value="1"/>
</dbReference>
<dbReference type="AlphaFoldDB" id="A0A2M7BCZ1"/>
<dbReference type="InterPro" id="IPR016181">
    <property type="entry name" value="Acyl_CoA_acyltransferase"/>
</dbReference>
<dbReference type="PROSITE" id="PS51186">
    <property type="entry name" value="GNAT"/>
    <property type="match status" value="1"/>
</dbReference>
<dbReference type="GO" id="GO:0009252">
    <property type="term" value="P:peptidoglycan biosynthetic process"/>
    <property type="evidence" value="ECO:0007669"/>
    <property type="project" value="UniProtKB-KW"/>
</dbReference>
<evidence type="ECO:0000256" key="5">
    <source>
        <dbReference type="ARBA" id="ARBA00023315"/>
    </source>
</evidence>
<dbReference type="PANTHER" id="PTHR36174:SF1">
    <property type="entry name" value="LIPID II:GLYCINE GLYCYLTRANSFERASE"/>
    <property type="match status" value="1"/>
</dbReference>
<organism evidence="8 9">
    <name type="scientific">Candidatus Shapirobacteria bacterium CG03_land_8_20_14_0_80_39_12</name>
    <dbReference type="NCBI Taxonomy" id="1974879"/>
    <lineage>
        <taxon>Bacteria</taxon>
        <taxon>Candidatus Shapironibacteriota</taxon>
    </lineage>
</organism>
<proteinExistence type="inferred from homology"/>
<gene>
    <name evidence="8" type="ORF">COS54_01830</name>
</gene>
<dbReference type="Proteomes" id="UP000229631">
    <property type="component" value="Unassembled WGS sequence"/>
</dbReference>
<reference evidence="9" key="1">
    <citation type="submission" date="2017-09" db="EMBL/GenBank/DDBJ databases">
        <title>Depth-based differentiation of microbial function through sediment-hosted aquifers and enrichment of novel symbionts in the deep terrestrial subsurface.</title>
        <authorList>
            <person name="Probst A.J."/>
            <person name="Ladd B."/>
            <person name="Jarett J.K."/>
            <person name="Geller-Mcgrath D.E."/>
            <person name="Sieber C.M.K."/>
            <person name="Emerson J.B."/>
            <person name="Anantharaman K."/>
            <person name="Thomas B.C."/>
            <person name="Malmstrom R."/>
            <person name="Stieglmeier M."/>
            <person name="Klingl A."/>
            <person name="Woyke T."/>
            <person name="Ryan C.M."/>
            <person name="Banfield J.F."/>
        </authorList>
    </citation>
    <scope>NUCLEOTIDE SEQUENCE [LARGE SCALE GENOMIC DNA]</scope>
</reference>
<dbReference type="InterPro" id="IPR050644">
    <property type="entry name" value="PG_Glycine_Bridge_Synth"/>
</dbReference>
<comment type="similarity">
    <text evidence="1">Belongs to the FemABX family.</text>
</comment>
<dbReference type="GO" id="GO:0016755">
    <property type="term" value="F:aminoacyltransferase activity"/>
    <property type="evidence" value="ECO:0007669"/>
    <property type="project" value="InterPro"/>
</dbReference>
<comment type="caution">
    <text evidence="8">The sequence shown here is derived from an EMBL/GenBank/DDBJ whole genome shotgun (WGS) entry which is preliminary data.</text>
</comment>
<dbReference type="PROSITE" id="PS51191">
    <property type="entry name" value="FEMABX"/>
    <property type="match status" value="1"/>
</dbReference>
<dbReference type="SUPFAM" id="SSF55729">
    <property type="entry name" value="Acyl-CoA N-acyltransferases (Nat)"/>
    <property type="match status" value="1"/>
</dbReference>
<evidence type="ECO:0000256" key="2">
    <source>
        <dbReference type="ARBA" id="ARBA00022679"/>
    </source>
</evidence>
<dbReference type="GO" id="GO:0071555">
    <property type="term" value="P:cell wall organization"/>
    <property type="evidence" value="ECO:0007669"/>
    <property type="project" value="UniProtKB-KW"/>
</dbReference>
<evidence type="ECO:0000256" key="1">
    <source>
        <dbReference type="ARBA" id="ARBA00009943"/>
    </source>
</evidence>
<sequence>MDLRQSLEYGEYLKSLGWQIEKLGGEQVFIRKIPLLGTLIKIQRIQFPIPFSEIEKLAKKYHAFRVIIEPTSDYKLTVNSYPSDYRPLKSPFIPTKTLIKDIKCSEQEIFDSFSKNKRRDIRIAEKNNLLIKEGSYEDFYQLKKEYLLKKFILPFSTRKEIKLTCDAFKEKAIILVAEYEKKIVAGVLLLFCDKTAYYWQAATTEKGKKLLAPTLIVWEAIKLAKKKGCENFDFEGIYDERFPKNRSWLGFTHFKEGFRGKEIEFPLPLSSFKSPLNIL</sequence>
<evidence type="ECO:0000259" key="7">
    <source>
        <dbReference type="PROSITE" id="PS51186"/>
    </source>
</evidence>
<dbReference type="PANTHER" id="PTHR36174">
    <property type="entry name" value="LIPID II:GLYCINE GLYCYLTRANSFERASE"/>
    <property type="match status" value="1"/>
</dbReference>